<keyword evidence="1" id="KW-0472">Membrane</keyword>
<evidence type="ECO:0000313" key="2">
    <source>
        <dbReference type="EMBL" id="APE38064.1"/>
    </source>
</evidence>
<accession>A0A1J0W164</accession>
<keyword evidence="3" id="KW-1185">Reference proteome</keyword>
<dbReference type="AlphaFoldDB" id="A0A1J0W164"/>
<evidence type="ECO:0000256" key="1">
    <source>
        <dbReference type="SAM" id="Phobius"/>
    </source>
</evidence>
<name>A0A1J0W164_9NOCA</name>
<dbReference type="Proteomes" id="UP000183810">
    <property type="component" value="Chromosome"/>
</dbReference>
<gene>
    <name evidence="2" type="ORF">BOX37_06030</name>
</gene>
<sequence length="109" mass="11428">MLRLNSWLLTQDGFRGRVRVLERPPAAGTLGASLDAVMVAVSSGLTSSAAFGALIAWLKTRPGKLTMRVKKPDGTEIEIEAEGLRGLSAAQLAAYVESIQATASSDPTS</sequence>
<dbReference type="KEGG" id="nsl:BOX37_06030"/>
<reference evidence="2" key="1">
    <citation type="submission" date="2016-11" db="EMBL/GenBank/DDBJ databases">
        <authorList>
            <person name="Jaros S."/>
            <person name="Januszkiewicz K."/>
            <person name="Wedrychowicz H."/>
        </authorList>
    </citation>
    <scope>NUCLEOTIDE SEQUENCE [LARGE SCALE GENOMIC DNA]</scope>
    <source>
        <strain evidence="2">Y48</strain>
    </source>
</reference>
<keyword evidence="1" id="KW-0812">Transmembrane</keyword>
<dbReference type="Pfam" id="PF19953">
    <property type="entry name" value="EACC1"/>
    <property type="match status" value="1"/>
</dbReference>
<keyword evidence="1" id="KW-1133">Transmembrane helix</keyword>
<proteinExistence type="predicted"/>
<dbReference type="InterPro" id="IPR045428">
    <property type="entry name" value="EACC1"/>
</dbReference>
<feature type="transmembrane region" description="Helical" evidence="1">
    <location>
        <begin position="36"/>
        <end position="58"/>
    </location>
</feature>
<protein>
    <submittedName>
        <fullName evidence="2">Uncharacterized protein</fullName>
    </submittedName>
</protein>
<dbReference type="EMBL" id="CP018082">
    <property type="protein sequence ID" value="APE38064.1"/>
    <property type="molecule type" value="Genomic_DNA"/>
</dbReference>
<organism evidence="2 3">
    <name type="scientific">Nocardia mangyaensis</name>
    <dbReference type="NCBI Taxonomy" id="2213200"/>
    <lineage>
        <taxon>Bacteria</taxon>
        <taxon>Bacillati</taxon>
        <taxon>Actinomycetota</taxon>
        <taxon>Actinomycetes</taxon>
        <taxon>Mycobacteriales</taxon>
        <taxon>Nocardiaceae</taxon>
        <taxon>Nocardia</taxon>
    </lineage>
</organism>
<evidence type="ECO:0000313" key="3">
    <source>
        <dbReference type="Proteomes" id="UP000183810"/>
    </source>
</evidence>